<protein>
    <recommendedName>
        <fullName evidence="2">AMP-activated protein kinase glycogen-binding domain-containing protein</fullName>
    </recommendedName>
</protein>
<keyword evidence="4" id="KW-1185">Reference proteome</keyword>
<evidence type="ECO:0000313" key="3">
    <source>
        <dbReference type="EMBL" id="KAK9779597.1"/>
    </source>
</evidence>
<evidence type="ECO:0000313" key="4">
    <source>
        <dbReference type="Proteomes" id="UP001465668"/>
    </source>
</evidence>
<dbReference type="InterPro" id="IPR032640">
    <property type="entry name" value="AMPK1_CBM"/>
</dbReference>
<evidence type="ECO:0000256" key="1">
    <source>
        <dbReference type="SAM" id="MobiDB-lite"/>
    </source>
</evidence>
<proteinExistence type="predicted"/>
<dbReference type="InterPro" id="IPR013783">
    <property type="entry name" value="Ig-like_fold"/>
</dbReference>
<feature type="compositionally biased region" description="Polar residues" evidence="1">
    <location>
        <begin position="325"/>
        <end position="338"/>
    </location>
</feature>
<sequence length="397" mass="43714">MAKRQVLLTYHKAGTQPPVFVAGTFSNPAWQPFEMSHSADQGEYTFEKVVSVDAGTEVQYKFRLGTGDWWACDDAARKVTDSQGNLNNVLRISPLSIDEGDFDDDEEDESSEDAGPMFSHECFENYDISPTTSNSPDEGFTNGSDPAFRFSNTTKPTLDTNTGNGEIDYNDPRLERFPHQDRRSIIAELQRIETSTEPDRSLPEGIPPPSPIVSPTWSSSPAILEPEPSPRRSNAPRASLGSFHSERSHVSLASIDETVEEEVEGSRANGQDHTNVPPPGTYDAADYKAVGGSRGSAAPAVPQIEPTPPIVRLEAPSDDEDEGVSLSTGNSIKTPESNQLRKRETKTSIQRTPSSTTIDSFHEISKQDDWFRSLFRALFASIGHFFSNILFGNRRKA</sequence>
<dbReference type="Pfam" id="PF16561">
    <property type="entry name" value="AMPK1_CBM"/>
    <property type="match status" value="1"/>
</dbReference>
<feature type="compositionally biased region" description="Polar residues" evidence="1">
    <location>
        <begin position="128"/>
        <end position="164"/>
    </location>
</feature>
<dbReference type="SUPFAM" id="SSF81296">
    <property type="entry name" value="E set domains"/>
    <property type="match status" value="1"/>
</dbReference>
<name>A0ABR2Y0L6_9PEZI</name>
<gene>
    <name evidence="3" type="ORF">SCAR479_03663</name>
</gene>
<dbReference type="EMBL" id="JARVKM010000010">
    <property type="protein sequence ID" value="KAK9779597.1"/>
    <property type="molecule type" value="Genomic_DNA"/>
</dbReference>
<comment type="caution">
    <text evidence="3">The sequence shown here is derived from an EMBL/GenBank/DDBJ whole genome shotgun (WGS) entry which is preliminary data.</text>
</comment>
<dbReference type="Gene3D" id="2.60.40.10">
    <property type="entry name" value="Immunoglobulins"/>
    <property type="match status" value="1"/>
</dbReference>
<feature type="region of interest" description="Disordered" evidence="1">
    <location>
        <begin position="96"/>
        <end position="348"/>
    </location>
</feature>
<feature type="domain" description="AMP-activated protein kinase glycogen-binding" evidence="2">
    <location>
        <begin position="6"/>
        <end position="94"/>
    </location>
</feature>
<feature type="compositionally biased region" description="Basic and acidic residues" evidence="1">
    <location>
        <begin position="170"/>
        <end position="185"/>
    </location>
</feature>
<reference evidence="3 4" key="1">
    <citation type="submission" date="2024-02" db="EMBL/GenBank/DDBJ databases">
        <title>First draft genome assembly of two strains of Seiridium cardinale.</title>
        <authorList>
            <person name="Emiliani G."/>
            <person name="Scali E."/>
        </authorList>
    </citation>
    <scope>NUCLEOTIDE SEQUENCE [LARGE SCALE GENOMIC DNA]</scope>
    <source>
        <strain evidence="3 4">BM-138-000479</strain>
    </source>
</reference>
<dbReference type="InterPro" id="IPR014756">
    <property type="entry name" value="Ig_E-set"/>
</dbReference>
<dbReference type="Proteomes" id="UP001465668">
    <property type="component" value="Unassembled WGS sequence"/>
</dbReference>
<dbReference type="CDD" id="cd02859">
    <property type="entry name" value="E_set_AMPKbeta_like_N"/>
    <property type="match status" value="1"/>
</dbReference>
<organism evidence="3 4">
    <name type="scientific">Seiridium cardinale</name>
    <dbReference type="NCBI Taxonomy" id="138064"/>
    <lineage>
        <taxon>Eukaryota</taxon>
        <taxon>Fungi</taxon>
        <taxon>Dikarya</taxon>
        <taxon>Ascomycota</taxon>
        <taxon>Pezizomycotina</taxon>
        <taxon>Sordariomycetes</taxon>
        <taxon>Xylariomycetidae</taxon>
        <taxon>Amphisphaeriales</taxon>
        <taxon>Sporocadaceae</taxon>
        <taxon>Seiridium</taxon>
    </lineage>
</organism>
<accession>A0ABR2Y0L6</accession>
<feature type="compositionally biased region" description="Acidic residues" evidence="1">
    <location>
        <begin position="98"/>
        <end position="112"/>
    </location>
</feature>
<evidence type="ECO:0000259" key="2">
    <source>
        <dbReference type="Pfam" id="PF16561"/>
    </source>
</evidence>